<name>A0A7J7LMC5_9MAGN</name>
<protein>
    <recommendedName>
        <fullName evidence="1">F-box domain-containing protein</fullName>
    </recommendedName>
</protein>
<feature type="domain" description="F-box" evidence="1">
    <location>
        <begin position="6"/>
        <end position="48"/>
    </location>
</feature>
<dbReference type="PANTHER" id="PTHR38926:SF5">
    <property type="entry name" value="F-BOX AND LEUCINE-RICH REPEAT PROTEIN 6"/>
    <property type="match status" value="1"/>
</dbReference>
<organism evidence="2 3">
    <name type="scientific">Kingdonia uniflora</name>
    <dbReference type="NCBI Taxonomy" id="39325"/>
    <lineage>
        <taxon>Eukaryota</taxon>
        <taxon>Viridiplantae</taxon>
        <taxon>Streptophyta</taxon>
        <taxon>Embryophyta</taxon>
        <taxon>Tracheophyta</taxon>
        <taxon>Spermatophyta</taxon>
        <taxon>Magnoliopsida</taxon>
        <taxon>Ranunculales</taxon>
        <taxon>Circaeasteraceae</taxon>
        <taxon>Kingdonia</taxon>
    </lineage>
</organism>
<dbReference type="OrthoDB" id="1929062at2759"/>
<dbReference type="PANTHER" id="PTHR38926">
    <property type="entry name" value="F-BOX DOMAIN CONTAINING PROTEIN, EXPRESSED"/>
    <property type="match status" value="1"/>
</dbReference>
<dbReference type="Gene3D" id="1.20.1280.50">
    <property type="match status" value="1"/>
</dbReference>
<evidence type="ECO:0000259" key="1">
    <source>
        <dbReference type="Pfam" id="PF00646"/>
    </source>
</evidence>
<sequence length="66" mass="7923">MERRKWEDLDKDCLINILGRLGIKDLIYNVPFVCKSWYKASLDHECWKFLNLYAISLTKRCIIKDS</sequence>
<comment type="caution">
    <text evidence="2">The sequence shown here is derived from an EMBL/GenBank/DDBJ whole genome shotgun (WGS) entry which is preliminary data.</text>
</comment>
<keyword evidence="3" id="KW-1185">Reference proteome</keyword>
<dbReference type="Pfam" id="PF00646">
    <property type="entry name" value="F-box"/>
    <property type="match status" value="1"/>
</dbReference>
<dbReference type="InterPro" id="IPR036047">
    <property type="entry name" value="F-box-like_dom_sf"/>
</dbReference>
<gene>
    <name evidence="2" type="ORF">GIB67_016704</name>
</gene>
<dbReference type="InterPro" id="IPR001810">
    <property type="entry name" value="F-box_dom"/>
</dbReference>
<accession>A0A7J7LMC5</accession>
<reference evidence="2 3" key="1">
    <citation type="journal article" date="2020" name="IScience">
        <title>Genome Sequencing of the Endangered Kingdonia uniflora (Circaeasteraceae, Ranunculales) Reveals Potential Mechanisms of Evolutionary Specialization.</title>
        <authorList>
            <person name="Sun Y."/>
            <person name="Deng T."/>
            <person name="Zhang A."/>
            <person name="Moore M.J."/>
            <person name="Landis J.B."/>
            <person name="Lin N."/>
            <person name="Zhang H."/>
            <person name="Zhang X."/>
            <person name="Huang J."/>
            <person name="Zhang X."/>
            <person name="Sun H."/>
            <person name="Wang H."/>
        </authorList>
    </citation>
    <scope>NUCLEOTIDE SEQUENCE [LARGE SCALE GENOMIC DNA]</scope>
    <source>
        <strain evidence="2">TB1705</strain>
        <tissue evidence="2">Leaf</tissue>
    </source>
</reference>
<dbReference type="SUPFAM" id="SSF81383">
    <property type="entry name" value="F-box domain"/>
    <property type="match status" value="1"/>
</dbReference>
<proteinExistence type="predicted"/>
<dbReference type="EMBL" id="JACGCM010002180">
    <property type="protein sequence ID" value="KAF6143783.1"/>
    <property type="molecule type" value="Genomic_DNA"/>
</dbReference>
<evidence type="ECO:0000313" key="2">
    <source>
        <dbReference type="EMBL" id="KAF6143783.1"/>
    </source>
</evidence>
<dbReference type="AlphaFoldDB" id="A0A7J7LMC5"/>
<evidence type="ECO:0000313" key="3">
    <source>
        <dbReference type="Proteomes" id="UP000541444"/>
    </source>
</evidence>
<dbReference type="Proteomes" id="UP000541444">
    <property type="component" value="Unassembled WGS sequence"/>
</dbReference>